<keyword evidence="8 11" id="KW-0067">ATP-binding</keyword>
<feature type="binding site" evidence="11">
    <location>
        <position position="40"/>
    </location>
    <ligand>
        <name>ATP</name>
        <dbReference type="ChEBI" id="CHEBI:30616"/>
    </ligand>
</feature>
<dbReference type="InterPro" id="IPR000719">
    <property type="entry name" value="Prot_kinase_dom"/>
</dbReference>
<comment type="catalytic activity">
    <reaction evidence="10">
        <text>L-seryl-[protein] + ATP = O-phospho-L-seryl-[protein] + ADP + H(+)</text>
        <dbReference type="Rhea" id="RHEA:17989"/>
        <dbReference type="Rhea" id="RHEA-COMP:9863"/>
        <dbReference type="Rhea" id="RHEA-COMP:11604"/>
        <dbReference type="ChEBI" id="CHEBI:15378"/>
        <dbReference type="ChEBI" id="CHEBI:29999"/>
        <dbReference type="ChEBI" id="CHEBI:30616"/>
        <dbReference type="ChEBI" id="CHEBI:83421"/>
        <dbReference type="ChEBI" id="CHEBI:456216"/>
        <dbReference type="EC" id="2.7.11.1"/>
    </reaction>
</comment>
<dbReference type="AlphaFoldDB" id="A0A0G4GXG7"/>
<evidence type="ECO:0000256" key="2">
    <source>
        <dbReference type="ARBA" id="ARBA00012513"/>
    </source>
</evidence>
<gene>
    <name evidence="14" type="ORF">Vbra_10431</name>
</gene>
<dbReference type="Gene3D" id="1.10.510.10">
    <property type="entry name" value="Transferase(Phosphotransferase) domain 1"/>
    <property type="match status" value="1"/>
</dbReference>
<dbReference type="Proteomes" id="UP000041254">
    <property type="component" value="Unassembled WGS sequence"/>
</dbReference>
<evidence type="ECO:0000256" key="11">
    <source>
        <dbReference type="PROSITE-ProRule" id="PRU10141"/>
    </source>
</evidence>
<comment type="subcellular location">
    <subcellularLocation>
        <location evidence="1">Cytoplasm</location>
    </subcellularLocation>
</comment>
<dbReference type="GO" id="GO:0005524">
    <property type="term" value="F:ATP binding"/>
    <property type="evidence" value="ECO:0007669"/>
    <property type="project" value="UniProtKB-UniRule"/>
</dbReference>
<feature type="region of interest" description="Disordered" evidence="12">
    <location>
        <begin position="400"/>
        <end position="544"/>
    </location>
</feature>
<keyword evidence="5" id="KW-0808">Transferase</keyword>
<feature type="compositionally biased region" description="Polar residues" evidence="12">
    <location>
        <begin position="736"/>
        <end position="750"/>
    </location>
</feature>
<dbReference type="CDD" id="cd14335">
    <property type="entry name" value="UBA_SnRK1_plant"/>
    <property type="match status" value="1"/>
</dbReference>
<keyword evidence="3" id="KW-0963">Cytoplasm</keyword>
<evidence type="ECO:0000313" key="15">
    <source>
        <dbReference type="Proteomes" id="UP000041254"/>
    </source>
</evidence>
<dbReference type="OrthoDB" id="193931at2759"/>
<dbReference type="FunFam" id="1.10.510.10:FF:001222">
    <property type="entry name" value="Serine/threonine-protein kinase ppk25"/>
    <property type="match status" value="1"/>
</dbReference>
<name>A0A0G4GXG7_VITBC</name>
<evidence type="ECO:0000259" key="13">
    <source>
        <dbReference type="PROSITE" id="PS50011"/>
    </source>
</evidence>
<accession>A0A0G4GXG7</accession>
<dbReference type="InParanoid" id="A0A0G4GXG7"/>
<dbReference type="PROSITE" id="PS00107">
    <property type="entry name" value="PROTEIN_KINASE_ATP"/>
    <property type="match status" value="1"/>
</dbReference>
<dbReference type="STRING" id="1169540.A0A0G4GXG7"/>
<evidence type="ECO:0000256" key="10">
    <source>
        <dbReference type="ARBA" id="ARBA00048679"/>
    </source>
</evidence>
<keyword evidence="7" id="KW-0418">Kinase</keyword>
<evidence type="ECO:0000256" key="8">
    <source>
        <dbReference type="ARBA" id="ARBA00022840"/>
    </source>
</evidence>
<feature type="compositionally biased region" description="Basic and acidic residues" evidence="12">
    <location>
        <begin position="695"/>
        <end position="709"/>
    </location>
</feature>
<evidence type="ECO:0000256" key="4">
    <source>
        <dbReference type="ARBA" id="ARBA00022527"/>
    </source>
</evidence>
<dbReference type="GO" id="GO:0005737">
    <property type="term" value="C:cytoplasm"/>
    <property type="evidence" value="ECO:0007669"/>
    <property type="project" value="UniProtKB-SubCell"/>
</dbReference>
<evidence type="ECO:0000256" key="5">
    <source>
        <dbReference type="ARBA" id="ARBA00022679"/>
    </source>
</evidence>
<dbReference type="Pfam" id="PF00069">
    <property type="entry name" value="Pkinase"/>
    <property type="match status" value="1"/>
</dbReference>
<dbReference type="EMBL" id="CDMY01000857">
    <property type="protein sequence ID" value="CEM35488.1"/>
    <property type="molecule type" value="Genomic_DNA"/>
</dbReference>
<evidence type="ECO:0000256" key="9">
    <source>
        <dbReference type="ARBA" id="ARBA00047899"/>
    </source>
</evidence>
<feature type="compositionally biased region" description="Basic and acidic residues" evidence="12">
    <location>
        <begin position="655"/>
        <end position="667"/>
    </location>
</feature>
<evidence type="ECO:0000313" key="14">
    <source>
        <dbReference type="EMBL" id="CEM35488.1"/>
    </source>
</evidence>
<evidence type="ECO:0000256" key="6">
    <source>
        <dbReference type="ARBA" id="ARBA00022741"/>
    </source>
</evidence>
<evidence type="ECO:0000256" key="12">
    <source>
        <dbReference type="SAM" id="MobiDB-lite"/>
    </source>
</evidence>
<dbReference type="VEuPathDB" id="CryptoDB:Vbra_10431"/>
<feature type="domain" description="Protein kinase" evidence="13">
    <location>
        <begin position="11"/>
        <end position="263"/>
    </location>
</feature>
<dbReference type="GO" id="GO:0004674">
    <property type="term" value="F:protein serine/threonine kinase activity"/>
    <property type="evidence" value="ECO:0007669"/>
    <property type="project" value="UniProtKB-KW"/>
</dbReference>
<evidence type="ECO:0000256" key="3">
    <source>
        <dbReference type="ARBA" id="ARBA00022490"/>
    </source>
</evidence>
<keyword evidence="4" id="KW-0723">Serine/threonine-protein kinase</keyword>
<dbReference type="SMART" id="SM00220">
    <property type="entry name" value="S_TKc"/>
    <property type="match status" value="1"/>
</dbReference>
<proteinExistence type="predicted"/>
<dbReference type="CDD" id="cd14003">
    <property type="entry name" value="STKc_AMPK-like"/>
    <property type="match status" value="1"/>
</dbReference>
<dbReference type="FunFam" id="3.30.200.20:FF:000003">
    <property type="entry name" value="Non-specific serine/threonine protein kinase"/>
    <property type="match status" value="1"/>
</dbReference>
<dbReference type="EC" id="2.7.11.1" evidence="2"/>
<dbReference type="PANTHER" id="PTHR24346:SF82">
    <property type="entry name" value="KP78A-RELATED"/>
    <property type="match status" value="1"/>
</dbReference>
<dbReference type="SUPFAM" id="SSF56112">
    <property type="entry name" value="Protein kinase-like (PK-like)"/>
    <property type="match status" value="1"/>
</dbReference>
<comment type="catalytic activity">
    <reaction evidence="9">
        <text>L-threonyl-[protein] + ATP = O-phospho-L-threonyl-[protein] + ADP + H(+)</text>
        <dbReference type="Rhea" id="RHEA:46608"/>
        <dbReference type="Rhea" id="RHEA-COMP:11060"/>
        <dbReference type="Rhea" id="RHEA-COMP:11605"/>
        <dbReference type="ChEBI" id="CHEBI:15378"/>
        <dbReference type="ChEBI" id="CHEBI:30013"/>
        <dbReference type="ChEBI" id="CHEBI:30616"/>
        <dbReference type="ChEBI" id="CHEBI:61977"/>
        <dbReference type="ChEBI" id="CHEBI:456216"/>
        <dbReference type="EC" id="2.7.11.1"/>
    </reaction>
</comment>
<dbReference type="InterPro" id="IPR017441">
    <property type="entry name" value="Protein_kinase_ATP_BS"/>
</dbReference>
<evidence type="ECO:0000256" key="7">
    <source>
        <dbReference type="ARBA" id="ARBA00022777"/>
    </source>
</evidence>
<feature type="compositionally biased region" description="Basic and acidic residues" evidence="12">
    <location>
        <begin position="526"/>
        <end position="541"/>
    </location>
</feature>
<keyword evidence="6 11" id="KW-0547">Nucleotide-binding</keyword>
<reference evidence="14 15" key="1">
    <citation type="submission" date="2014-11" db="EMBL/GenBank/DDBJ databases">
        <authorList>
            <person name="Zhu J."/>
            <person name="Qi W."/>
            <person name="Song R."/>
        </authorList>
    </citation>
    <scope>NUCLEOTIDE SEQUENCE [LARGE SCALE GENOMIC DNA]</scope>
</reference>
<dbReference type="GO" id="GO:0035556">
    <property type="term" value="P:intracellular signal transduction"/>
    <property type="evidence" value="ECO:0007669"/>
    <property type="project" value="TreeGrafter"/>
</dbReference>
<dbReference type="InterPro" id="IPR008271">
    <property type="entry name" value="Ser/Thr_kinase_AS"/>
</dbReference>
<feature type="compositionally biased region" description="Basic and acidic residues" evidence="12">
    <location>
        <begin position="400"/>
        <end position="412"/>
    </location>
</feature>
<organism evidence="14 15">
    <name type="scientific">Vitrella brassicaformis (strain CCMP3155)</name>
    <dbReference type="NCBI Taxonomy" id="1169540"/>
    <lineage>
        <taxon>Eukaryota</taxon>
        <taxon>Sar</taxon>
        <taxon>Alveolata</taxon>
        <taxon>Colpodellida</taxon>
        <taxon>Vitrellaceae</taxon>
        <taxon>Vitrella</taxon>
    </lineage>
</organism>
<dbReference type="PROSITE" id="PS50011">
    <property type="entry name" value="PROTEIN_KINASE_DOM"/>
    <property type="match status" value="1"/>
</dbReference>
<dbReference type="PANTHER" id="PTHR24346">
    <property type="entry name" value="MAP/MICROTUBULE AFFINITY-REGULATING KINASE"/>
    <property type="match status" value="1"/>
</dbReference>
<feature type="region of interest" description="Disordered" evidence="12">
    <location>
        <begin position="655"/>
        <end position="772"/>
    </location>
</feature>
<sequence length="827" mass="92280">MAQRRKTVGDFVIGNTIGEGTFGKVRSGIHRLTGEKVAIKVLEKERIVERADVERVAREISILKKLRHPHVIQLYEIVETPRQLYLIMELASGGELFDYIVQSKRVKEQEACKFFHQILAGVEKIHQEGVVHRDLKPENLLLDEHHTIKIVDFGLSNQYMRGELLKTACGSPCYAAPEMIAGKHYDPLFCDIWSCGVILFALVAGYLPFEDTSTPKLYSKILNGQYQMPAFLSRSVKDLIRGILTTDPSLRFTLERIRDHPWYKQPDVILPQRPLRLSEGADFRSCEVIGCERCHTWLEREVPDPAILKQMAQIKTDSKVGFSHEYVTRCLQINKHNSATTTYYLLLNKYIKLRERNGTHRSSEGSQTYRASLINKPRPRQSHFATDSLFTAYGHLLRRERGAGDHTERDRPSPFLGRSGQATRHIRAQKHPAGARPAATDLVASAPGADERACTSQFSRPLGTVPLTGQGSMRRPVPCRQHRPRPSSISTSYPTPDRISLDNHQPRPKPQELGFSAVGNKRSPRHSFEPRNSKEAADGRTEPMPVTSIRLGAWEGESPEFTIEALRFAPHVASESPSSCYSRTNGTTLSAWSVHPLASPLTHSYCRNVADRQRSGINHAGHTELRPSTAACRLPFSSKQRFVGGSNVSERARIRGENRLKTSDAKTRGTGGAMSSKISPQATQLDPEEPVSSRIRRDIPVCTKADARQHYPRPQTPALPHGVPSPSNLIRKRRYSASSNAKTGQTTQDGGSLVGDATGTKMDGTNSGQATRKNHLIAPVRPLSGAVTARGQTLTPWWNGRSLNRRFVDPPLSARSGNEIQREKEIL</sequence>
<dbReference type="PROSITE" id="PS00108">
    <property type="entry name" value="PROTEIN_KINASE_ST"/>
    <property type="match status" value="1"/>
</dbReference>
<evidence type="ECO:0000256" key="1">
    <source>
        <dbReference type="ARBA" id="ARBA00004496"/>
    </source>
</evidence>
<protein>
    <recommendedName>
        <fullName evidence="2">non-specific serine/threonine protein kinase</fullName>
        <ecNumber evidence="2">2.7.11.1</ecNumber>
    </recommendedName>
</protein>
<keyword evidence="15" id="KW-1185">Reference proteome</keyword>
<dbReference type="InterPro" id="IPR011009">
    <property type="entry name" value="Kinase-like_dom_sf"/>
</dbReference>